<feature type="domain" description="Radical SAM core" evidence="6">
    <location>
        <begin position="109"/>
        <end position="334"/>
    </location>
</feature>
<reference evidence="7 8" key="1">
    <citation type="submission" date="2020-08" db="EMBL/GenBank/DDBJ databases">
        <title>Genome sequencing of Purple Non-Sulfur Bacteria from various extreme environments.</title>
        <authorList>
            <person name="Mayer M."/>
        </authorList>
    </citation>
    <scope>NUCLEOTIDE SEQUENCE [LARGE SCALE GENOMIC DNA]</scope>
    <source>
        <strain evidence="7 8">JA135</strain>
    </source>
</reference>
<dbReference type="EMBL" id="JACIGI010000001">
    <property type="protein sequence ID" value="MBB4284345.1"/>
    <property type="molecule type" value="Genomic_DNA"/>
</dbReference>
<evidence type="ECO:0000256" key="5">
    <source>
        <dbReference type="ARBA" id="ARBA00023014"/>
    </source>
</evidence>
<evidence type="ECO:0000256" key="3">
    <source>
        <dbReference type="ARBA" id="ARBA00022723"/>
    </source>
</evidence>
<dbReference type="GO" id="GO:0016491">
    <property type="term" value="F:oxidoreductase activity"/>
    <property type="evidence" value="ECO:0007669"/>
    <property type="project" value="InterPro"/>
</dbReference>
<dbReference type="SFLD" id="SFLDS00029">
    <property type="entry name" value="Radical_SAM"/>
    <property type="match status" value="1"/>
</dbReference>
<sequence>MATAPAPAPAPASTACTGCSGAAAPPTPGRFAVVDGGDRSFLFLPELYRLFDIPDAVREALSDFGAGTVSDNLPGLRPGEAGVRAAMRAVIAAHADTAAPLPPADPDPVPDLKDLVLNVSQLCNLACAYCYAEDLNSAGTRMRPDTADTILDAAMALSRSGIGSIKFLGGEPTLAFETIRHVVAAVERRWPAAGWPLPVFVVVTNGTAVTDAMIAFFREHDFYVLVSLDGPPAVHDTLRPFAGGRGSYHRASETVRRLRAAGVDGAVEAVYTRTHAQAGLSVRDLADHIRSLGVTEMQITLALGTWHGEDCRAELEAVTESFVAVARACVRSLRTADPFLLRGIHFVLDGLVKRERRGHVCGAGRTFMAVNADGTAYPCYLLQSAETRYGVLGGDWSQDRYAAVSDRFRANGKSHHAPCRECWANEICQSCLGSSFLLDQRIDKPPAWFCAVQKTLIAAVLGEVADALRSDDRAVFLRALAQVLKPRSPTRAGAARTAAE</sequence>
<keyword evidence="2" id="KW-0949">S-adenosyl-L-methionine</keyword>
<organism evidence="7 8">
    <name type="scientific">Roseospira goensis</name>
    <dbReference type="NCBI Taxonomy" id="391922"/>
    <lineage>
        <taxon>Bacteria</taxon>
        <taxon>Pseudomonadati</taxon>
        <taxon>Pseudomonadota</taxon>
        <taxon>Alphaproteobacteria</taxon>
        <taxon>Rhodospirillales</taxon>
        <taxon>Rhodospirillaceae</taxon>
        <taxon>Roseospira</taxon>
    </lineage>
</organism>
<dbReference type="InterPro" id="IPR023885">
    <property type="entry name" value="4Fe4S-binding_SPASM_dom"/>
</dbReference>
<comment type="caution">
    <text evidence="7">The sequence shown here is derived from an EMBL/GenBank/DDBJ whole genome shotgun (WGS) entry which is preliminary data.</text>
</comment>
<dbReference type="GO" id="GO:0051536">
    <property type="term" value="F:iron-sulfur cluster binding"/>
    <property type="evidence" value="ECO:0007669"/>
    <property type="project" value="UniProtKB-KW"/>
</dbReference>
<dbReference type="SUPFAM" id="SSF102114">
    <property type="entry name" value="Radical SAM enzymes"/>
    <property type="match status" value="1"/>
</dbReference>
<dbReference type="Pfam" id="PF04055">
    <property type="entry name" value="Radical_SAM"/>
    <property type="match status" value="1"/>
</dbReference>
<comment type="cofactor">
    <cofactor evidence="1">
        <name>[4Fe-4S] cluster</name>
        <dbReference type="ChEBI" id="CHEBI:49883"/>
    </cofactor>
</comment>
<evidence type="ECO:0000256" key="4">
    <source>
        <dbReference type="ARBA" id="ARBA00023004"/>
    </source>
</evidence>
<dbReference type="PANTHER" id="PTHR43273">
    <property type="entry name" value="ANAEROBIC SULFATASE-MATURATING ENZYME HOMOLOG ASLB-RELATED"/>
    <property type="match status" value="1"/>
</dbReference>
<dbReference type="InterPro" id="IPR013785">
    <property type="entry name" value="Aldolase_TIM"/>
</dbReference>
<evidence type="ECO:0000313" key="8">
    <source>
        <dbReference type="Proteomes" id="UP000555728"/>
    </source>
</evidence>
<dbReference type="SFLD" id="SFLDG01384">
    <property type="entry name" value="thioether_bond_formation_requi"/>
    <property type="match status" value="1"/>
</dbReference>
<keyword evidence="5" id="KW-0411">Iron-sulfur</keyword>
<accession>A0A7W6RW71</accession>
<dbReference type="CDD" id="cd01335">
    <property type="entry name" value="Radical_SAM"/>
    <property type="match status" value="1"/>
</dbReference>
<keyword evidence="8" id="KW-1185">Reference proteome</keyword>
<keyword evidence="4" id="KW-0408">Iron</keyword>
<name>A0A7W6RW71_9PROT</name>
<dbReference type="SFLD" id="SFLDG01067">
    <property type="entry name" value="SPASM/twitch_domain_containing"/>
    <property type="match status" value="1"/>
</dbReference>
<dbReference type="NCBIfam" id="TIGR04085">
    <property type="entry name" value="rSAM_more_4Fe4S"/>
    <property type="match status" value="1"/>
</dbReference>
<evidence type="ECO:0000256" key="1">
    <source>
        <dbReference type="ARBA" id="ARBA00001966"/>
    </source>
</evidence>
<dbReference type="Pfam" id="PF13186">
    <property type="entry name" value="SPASM"/>
    <property type="match status" value="1"/>
</dbReference>
<dbReference type="GO" id="GO:0046872">
    <property type="term" value="F:metal ion binding"/>
    <property type="evidence" value="ECO:0007669"/>
    <property type="project" value="UniProtKB-KW"/>
</dbReference>
<dbReference type="InterPro" id="IPR058240">
    <property type="entry name" value="rSAM_sf"/>
</dbReference>
<dbReference type="InterPro" id="IPR023867">
    <property type="entry name" value="Sulphatase_maturase_rSAM"/>
</dbReference>
<dbReference type="SFLD" id="SFLDG01386">
    <property type="entry name" value="main_SPASM_domain-containing"/>
    <property type="match status" value="1"/>
</dbReference>
<gene>
    <name evidence="7" type="ORF">GGD88_000051</name>
</gene>
<evidence type="ECO:0000313" key="7">
    <source>
        <dbReference type="EMBL" id="MBB4284345.1"/>
    </source>
</evidence>
<dbReference type="Gene3D" id="3.20.20.70">
    <property type="entry name" value="Aldolase class I"/>
    <property type="match status" value="1"/>
</dbReference>
<keyword evidence="3" id="KW-0479">Metal-binding</keyword>
<evidence type="ECO:0000259" key="6">
    <source>
        <dbReference type="PROSITE" id="PS51918"/>
    </source>
</evidence>
<dbReference type="PANTHER" id="PTHR43273:SF8">
    <property type="entry name" value="RADICAL SAM DOMAIN PROTEIN"/>
    <property type="match status" value="1"/>
</dbReference>
<evidence type="ECO:0000256" key="2">
    <source>
        <dbReference type="ARBA" id="ARBA00022691"/>
    </source>
</evidence>
<dbReference type="InterPro" id="IPR007197">
    <property type="entry name" value="rSAM"/>
</dbReference>
<protein>
    <recommendedName>
        <fullName evidence="6">Radical SAM core domain-containing protein</fullName>
    </recommendedName>
</protein>
<dbReference type="PROSITE" id="PS51918">
    <property type="entry name" value="RADICAL_SAM"/>
    <property type="match status" value="1"/>
</dbReference>
<dbReference type="AlphaFoldDB" id="A0A7W6RW71"/>
<proteinExistence type="predicted"/>
<dbReference type="RefSeq" id="WP_184430830.1">
    <property type="nucleotide sequence ID" value="NZ_JACIGI010000001.1"/>
</dbReference>
<dbReference type="Proteomes" id="UP000555728">
    <property type="component" value="Unassembled WGS sequence"/>
</dbReference>